<feature type="transmembrane region" description="Helical" evidence="1">
    <location>
        <begin position="68"/>
        <end position="86"/>
    </location>
</feature>
<evidence type="ECO:0000313" key="3">
    <source>
        <dbReference type="Proteomes" id="UP001386437"/>
    </source>
</evidence>
<keyword evidence="1" id="KW-0812">Transmembrane</keyword>
<accession>A0ABU8J205</accession>
<feature type="transmembrane region" description="Helical" evidence="1">
    <location>
        <begin position="40"/>
        <end position="56"/>
    </location>
</feature>
<name>A0ABU8J205_9BURK</name>
<proteinExistence type="predicted"/>
<keyword evidence="1" id="KW-1133">Transmembrane helix</keyword>
<reference evidence="2 3" key="1">
    <citation type="journal article" date="2022" name="Arch. Microbiol.">
        <title>Paraburkholderia bengalensis sp. nov. isolated from roots of Oryza sativa, IR64.</title>
        <authorList>
            <person name="Nag P."/>
            <person name="Mondal N."/>
            <person name="Sarkar J."/>
            <person name="Das S."/>
        </authorList>
    </citation>
    <scope>NUCLEOTIDE SEQUENCE [LARGE SCALE GENOMIC DNA]</scope>
    <source>
        <strain evidence="2 3">IR64_4_BI</strain>
    </source>
</reference>
<organism evidence="2 3">
    <name type="scientific">Paraburkholderia bengalensis</name>
    <dbReference type="NCBI Taxonomy" id="2747562"/>
    <lineage>
        <taxon>Bacteria</taxon>
        <taxon>Pseudomonadati</taxon>
        <taxon>Pseudomonadota</taxon>
        <taxon>Betaproteobacteria</taxon>
        <taxon>Burkholderiales</taxon>
        <taxon>Burkholderiaceae</taxon>
        <taxon>Paraburkholderia</taxon>
    </lineage>
</organism>
<evidence type="ECO:0000313" key="2">
    <source>
        <dbReference type="EMBL" id="MEI6001648.1"/>
    </source>
</evidence>
<dbReference type="RefSeq" id="WP_336601344.1">
    <property type="nucleotide sequence ID" value="NZ_JACFYJ010000080.1"/>
</dbReference>
<gene>
    <name evidence="2" type="ORF">H3V53_32140</name>
</gene>
<dbReference type="EMBL" id="JACFYJ010000080">
    <property type="protein sequence ID" value="MEI6001648.1"/>
    <property type="molecule type" value="Genomic_DNA"/>
</dbReference>
<sequence length="143" mass="15845">MNEINVSNHESGAEDRSIASPLICFSVQERGWMSRLRSRALVSLVVFGWALVEIPLELSLAPTFDEQLAILFSKALLGAVVFGAANRVRWTEVVFMLNCILSILAVAPSLPTEMVVLPIAFWFSFVECLLKGIALLIFAFSRE</sequence>
<dbReference type="Proteomes" id="UP001386437">
    <property type="component" value="Unassembled WGS sequence"/>
</dbReference>
<keyword evidence="3" id="KW-1185">Reference proteome</keyword>
<keyword evidence="1" id="KW-0472">Membrane</keyword>
<feature type="transmembrane region" description="Helical" evidence="1">
    <location>
        <begin position="116"/>
        <end position="140"/>
    </location>
</feature>
<evidence type="ECO:0000256" key="1">
    <source>
        <dbReference type="SAM" id="Phobius"/>
    </source>
</evidence>
<feature type="transmembrane region" description="Helical" evidence="1">
    <location>
        <begin position="93"/>
        <end position="110"/>
    </location>
</feature>
<comment type="caution">
    <text evidence="2">The sequence shown here is derived from an EMBL/GenBank/DDBJ whole genome shotgun (WGS) entry which is preliminary data.</text>
</comment>
<protein>
    <submittedName>
        <fullName evidence="2">Uncharacterized protein</fullName>
    </submittedName>
</protein>